<reference evidence="1" key="1">
    <citation type="submission" date="2015-12" db="EMBL/GenBank/DDBJ databases">
        <title>Gene expression during late stages of embryo sac development: a critical building block for successful pollen-pistil interactions.</title>
        <authorList>
            <person name="Liu Y."/>
            <person name="Joly V."/>
            <person name="Sabar M."/>
            <person name="Matton D.P."/>
        </authorList>
    </citation>
    <scope>NUCLEOTIDE SEQUENCE</scope>
</reference>
<dbReference type="AlphaFoldDB" id="A0A0V0GH71"/>
<dbReference type="EMBL" id="GEDG01038480">
    <property type="protein sequence ID" value="JAP07569.1"/>
    <property type="molecule type" value="Transcribed_RNA"/>
</dbReference>
<name>A0A0V0GH71_SOLCH</name>
<evidence type="ECO:0000313" key="1">
    <source>
        <dbReference type="EMBL" id="JAP07569.1"/>
    </source>
</evidence>
<protein>
    <submittedName>
        <fullName evidence="1">Putative ovule protein</fullName>
    </submittedName>
</protein>
<organism evidence="1">
    <name type="scientific">Solanum chacoense</name>
    <name type="common">Chaco potato</name>
    <dbReference type="NCBI Taxonomy" id="4108"/>
    <lineage>
        <taxon>Eukaryota</taxon>
        <taxon>Viridiplantae</taxon>
        <taxon>Streptophyta</taxon>
        <taxon>Embryophyta</taxon>
        <taxon>Tracheophyta</taxon>
        <taxon>Spermatophyta</taxon>
        <taxon>Magnoliopsida</taxon>
        <taxon>eudicotyledons</taxon>
        <taxon>Gunneridae</taxon>
        <taxon>Pentapetalae</taxon>
        <taxon>asterids</taxon>
        <taxon>lamiids</taxon>
        <taxon>Solanales</taxon>
        <taxon>Solanaceae</taxon>
        <taxon>Solanoideae</taxon>
        <taxon>Solaneae</taxon>
        <taxon>Solanum</taxon>
    </lineage>
</organism>
<sequence length="68" mass="8063">MFQISINFSKIVNWKNNMTIKFLNRNNTSLQTWVSTPKILRKEVEMVVHDLIDRLLRVHLGKNCGLHK</sequence>
<proteinExistence type="predicted"/>
<accession>A0A0V0GH71</accession>